<accession>A0A0A0RKJ2</accession>
<proteinExistence type="predicted"/>
<dbReference type="Proteomes" id="UP000030212">
    <property type="component" value="Genome"/>
</dbReference>
<dbReference type="RefSeq" id="YP_009147337.1">
    <property type="nucleotide sequence ID" value="NC_027337.1"/>
</dbReference>
<protein>
    <submittedName>
        <fullName evidence="1">Uncharacterized protein</fullName>
    </submittedName>
</protein>
<evidence type="ECO:0000313" key="2">
    <source>
        <dbReference type="Proteomes" id="UP000030212"/>
    </source>
</evidence>
<gene>
    <name evidence="1" type="ORF">VpaE1_068</name>
</gene>
<dbReference type="EMBL" id="KM657822">
    <property type="protein sequence ID" value="AIW02328.1"/>
    <property type="molecule type" value="Genomic_DNA"/>
</dbReference>
<dbReference type="GeneID" id="24722086"/>
<keyword evidence="2" id="KW-1185">Reference proteome</keyword>
<dbReference type="OrthoDB" id="3948at10239"/>
<sequence>MSVKDSTAGASFRCYQLAVGSETTAFNDKPTSHAKDSMQMDYFDNLQFTCNVSYTSQKNKVTSDDTTFEIYNLNKEMRAKFKTVGATVMLRAGYTTGFKRDANGDLIIEYDNLPLIYLGTIEYAYTYKRGVDMITKVICSNDKMERTTIKTSISYKAGTTRKSVIRDLVNRLGFSLIDEDLSSIDGYTYKNGFSVWGSVAEALTKVCEESSLRWYTFNKQIRVVPFNAKARQLSWEIYPYNVIDSLQGYYRRTRKVLKKENKTVIKVKTGVRCKIHLDGRIKMGDNVTIRESEDFEGQYRVKGLSHNLDFTGGAWTTELDLEKVE</sequence>
<dbReference type="KEGG" id="vg:24722086"/>
<evidence type="ECO:0000313" key="1">
    <source>
        <dbReference type="EMBL" id="AIW02328.1"/>
    </source>
</evidence>
<reference evidence="1 2" key="1">
    <citation type="submission" date="2014-09" db="EMBL/GenBank/DDBJ databases">
        <title>Genome of Escherichia coli infecting bacteriophage vB_EcoM-VpaE1.</title>
        <authorList>
            <person name="Truncaite L."/>
            <person name="Simoliunas E."/>
            <person name="Zajanckauskaite A."/>
            <person name="Kaliniene L."/>
            <person name="Vilkaityte M."/>
            <person name="Meskys R."/>
        </authorList>
    </citation>
    <scope>NUCLEOTIDE SEQUENCE [LARGE SCALE GENOMIC DNA]</scope>
    <source>
        <strain evidence="1">VpaE1</strain>
    </source>
</reference>
<organism evidence="1 2">
    <name type="scientific">Escherichia phage vB_EcoM-VpaE1</name>
    <dbReference type="NCBI Taxonomy" id="1555238"/>
    <lineage>
        <taxon>Viruses</taxon>
        <taxon>Duplodnaviria</taxon>
        <taxon>Heunggongvirae</taxon>
        <taxon>Uroviricota</taxon>
        <taxon>Caudoviricetes</taxon>
        <taxon>Andersonviridae</taxon>
        <taxon>Ounavirinae</taxon>
        <taxon>Felixounavirus</taxon>
        <taxon>Felixounavirus VpaE1</taxon>
    </lineage>
</organism>
<name>A0A0A0RKJ2_9CAUD</name>